<feature type="compositionally biased region" description="Low complexity" evidence="6">
    <location>
        <begin position="131"/>
        <end position="151"/>
    </location>
</feature>
<comment type="caution">
    <text evidence="8">The sequence shown here is derived from an EMBL/GenBank/DDBJ whole genome shotgun (WGS) entry which is preliminary data.</text>
</comment>
<dbReference type="InterPro" id="IPR036470">
    <property type="entry name" value="Elicitin_sf"/>
</dbReference>
<feature type="region of interest" description="Disordered" evidence="6">
    <location>
        <begin position="124"/>
        <end position="240"/>
    </location>
</feature>
<feature type="compositionally biased region" description="Low complexity" evidence="6">
    <location>
        <begin position="183"/>
        <end position="200"/>
    </location>
</feature>
<dbReference type="AlphaFoldDB" id="A0A8K1C6W9"/>
<dbReference type="EMBL" id="SPLM01000144">
    <property type="protein sequence ID" value="TMW57536.1"/>
    <property type="molecule type" value="Genomic_DNA"/>
</dbReference>
<evidence type="ECO:0008006" key="10">
    <source>
        <dbReference type="Google" id="ProtNLM"/>
    </source>
</evidence>
<evidence type="ECO:0000256" key="1">
    <source>
        <dbReference type="ARBA" id="ARBA00004613"/>
    </source>
</evidence>
<dbReference type="InterPro" id="IPR002200">
    <property type="entry name" value="Elicitin"/>
</dbReference>
<dbReference type="GO" id="GO:0052040">
    <property type="term" value="P:symbiont-mediated perturbation of host programmed cell death"/>
    <property type="evidence" value="ECO:0007669"/>
    <property type="project" value="UniProtKB-KW"/>
</dbReference>
<evidence type="ECO:0000256" key="7">
    <source>
        <dbReference type="SAM" id="SignalP"/>
    </source>
</evidence>
<feature type="compositionally biased region" description="Low complexity" evidence="6">
    <location>
        <begin position="159"/>
        <end position="175"/>
    </location>
</feature>
<keyword evidence="4" id="KW-0928">Hypersensitive response elicitation</keyword>
<feature type="signal peptide" evidence="7">
    <location>
        <begin position="1"/>
        <end position="17"/>
    </location>
</feature>
<name>A0A8K1C6W9_PYTOL</name>
<dbReference type="Gene3D" id="1.10.239.10">
    <property type="entry name" value="Elicitin domain"/>
    <property type="match status" value="1"/>
</dbReference>
<comment type="subcellular location">
    <subcellularLocation>
        <location evidence="1">Secreted</location>
    </subcellularLocation>
</comment>
<feature type="chain" id="PRO_5035457317" description="Elicitin-like protein" evidence="7">
    <location>
        <begin position="18"/>
        <end position="240"/>
    </location>
</feature>
<comment type="similarity">
    <text evidence="2">Belongs to the elicitin family.</text>
</comment>
<dbReference type="Pfam" id="PF00964">
    <property type="entry name" value="Elicitin"/>
    <property type="match status" value="1"/>
</dbReference>
<dbReference type="OrthoDB" id="124652at2759"/>
<evidence type="ECO:0000256" key="6">
    <source>
        <dbReference type="SAM" id="MobiDB-lite"/>
    </source>
</evidence>
<evidence type="ECO:0000313" key="8">
    <source>
        <dbReference type="EMBL" id="TMW57536.1"/>
    </source>
</evidence>
<evidence type="ECO:0000313" key="9">
    <source>
        <dbReference type="Proteomes" id="UP000794436"/>
    </source>
</evidence>
<gene>
    <name evidence="8" type="ORF">Poli38472_003461</name>
</gene>
<evidence type="ECO:0000256" key="5">
    <source>
        <dbReference type="ARBA" id="ARBA00023157"/>
    </source>
</evidence>
<keyword evidence="7" id="KW-0732">Signal</keyword>
<protein>
    <recommendedName>
        <fullName evidence="10">Elicitin-like protein</fullName>
    </recommendedName>
</protein>
<organism evidence="8 9">
    <name type="scientific">Pythium oligandrum</name>
    <name type="common">Mycoparasitic fungus</name>
    <dbReference type="NCBI Taxonomy" id="41045"/>
    <lineage>
        <taxon>Eukaryota</taxon>
        <taxon>Sar</taxon>
        <taxon>Stramenopiles</taxon>
        <taxon>Oomycota</taxon>
        <taxon>Peronosporomycetes</taxon>
        <taxon>Pythiales</taxon>
        <taxon>Pythiaceae</taxon>
        <taxon>Pythium</taxon>
    </lineage>
</organism>
<dbReference type="SMART" id="SM01187">
    <property type="entry name" value="Elicitin"/>
    <property type="match status" value="1"/>
</dbReference>
<keyword evidence="3" id="KW-0964">Secreted</keyword>
<evidence type="ECO:0000256" key="3">
    <source>
        <dbReference type="ARBA" id="ARBA00022525"/>
    </source>
</evidence>
<dbReference type="GO" id="GO:0005576">
    <property type="term" value="C:extracellular region"/>
    <property type="evidence" value="ECO:0007669"/>
    <property type="project" value="UniProtKB-SubCell"/>
</dbReference>
<evidence type="ECO:0000256" key="2">
    <source>
        <dbReference type="ARBA" id="ARBA00009544"/>
    </source>
</evidence>
<dbReference type="SUPFAM" id="SSF48647">
    <property type="entry name" value="Fungal elicitin"/>
    <property type="match status" value="1"/>
</dbReference>
<reference evidence="8" key="1">
    <citation type="submission" date="2019-03" db="EMBL/GenBank/DDBJ databases">
        <title>Long read genome sequence of the mycoparasitic Pythium oligandrum ATCC 38472 isolated from sugarbeet rhizosphere.</title>
        <authorList>
            <person name="Gaulin E."/>
        </authorList>
    </citation>
    <scope>NUCLEOTIDE SEQUENCE</scope>
    <source>
        <strain evidence="8">ATCC 38472_TT</strain>
    </source>
</reference>
<sequence length="240" mass="25356">MKFAAIISTASLAVASAYEEAKECRPQDYSALRPLASNPNLHACQDNMGWQLLPPVGYPSSKDLDFMCLVPECLALMNNVKALGLSDCVLNFDGVKVNFKKLSEEFGPRCSGWGASVHASNSDAGNYAPNGSDGSHGSHGSYSYDGSDGSGAYEVPFPGEGSDGSYSHGSDGSYSDEIRFPGDDGSYGSYSQDGSDSSYSDEIRFPDDGSDGSYSYEVPFPGDGSDGSYSRGDESDVITF</sequence>
<evidence type="ECO:0000256" key="4">
    <source>
        <dbReference type="ARBA" id="ARBA00022978"/>
    </source>
</evidence>
<accession>A0A8K1C6W9</accession>
<keyword evidence="9" id="KW-1185">Reference proteome</keyword>
<dbReference type="Proteomes" id="UP000794436">
    <property type="component" value="Unassembled WGS sequence"/>
</dbReference>
<proteinExistence type="inferred from homology"/>
<keyword evidence="5" id="KW-1015">Disulfide bond</keyword>